<comment type="similarity">
    <text evidence="2 13 14">Belongs to the UvrB family.</text>
</comment>
<evidence type="ECO:0000256" key="9">
    <source>
        <dbReference type="ARBA" id="ARBA00023204"/>
    </source>
</evidence>
<evidence type="ECO:0000259" key="19">
    <source>
        <dbReference type="PROSITE" id="PS51194"/>
    </source>
</evidence>
<feature type="domain" description="Helicase ATP-binding" evidence="18">
    <location>
        <begin position="80"/>
        <end position="237"/>
    </location>
</feature>
<dbReference type="Pfam" id="PF17757">
    <property type="entry name" value="UvrB_inter"/>
    <property type="match status" value="1"/>
</dbReference>
<dbReference type="CDD" id="cd17916">
    <property type="entry name" value="DEXHc_UvrB"/>
    <property type="match status" value="1"/>
</dbReference>
<evidence type="ECO:0000256" key="11">
    <source>
        <dbReference type="ARBA" id="ARBA00026033"/>
    </source>
</evidence>
<dbReference type="Gene3D" id="3.40.50.300">
    <property type="entry name" value="P-loop containing nucleotide triphosphate hydrolases"/>
    <property type="match status" value="3"/>
</dbReference>
<dbReference type="GO" id="GO:0016887">
    <property type="term" value="F:ATP hydrolysis activity"/>
    <property type="evidence" value="ECO:0007669"/>
    <property type="project" value="InterPro"/>
</dbReference>
<dbReference type="PANTHER" id="PTHR24029">
    <property type="entry name" value="UVRABC SYSTEM PROTEIN B"/>
    <property type="match status" value="1"/>
</dbReference>
<dbReference type="SUPFAM" id="SSF46600">
    <property type="entry name" value="C-terminal UvrC-binding domain of UvrB"/>
    <property type="match status" value="1"/>
</dbReference>
<dbReference type="SMART" id="SM00487">
    <property type="entry name" value="DEXDc"/>
    <property type="match status" value="1"/>
</dbReference>
<organism evidence="20 21">
    <name type="scientific">Anatilimnocola aggregata</name>
    <dbReference type="NCBI Taxonomy" id="2528021"/>
    <lineage>
        <taxon>Bacteria</taxon>
        <taxon>Pseudomonadati</taxon>
        <taxon>Planctomycetota</taxon>
        <taxon>Planctomycetia</taxon>
        <taxon>Pirellulales</taxon>
        <taxon>Pirellulaceae</taxon>
        <taxon>Anatilimnocola</taxon>
    </lineage>
</organism>
<reference evidence="20 21" key="1">
    <citation type="submission" date="2019-02" db="EMBL/GenBank/DDBJ databases">
        <title>Deep-cultivation of Planctomycetes and their phenomic and genomic characterization uncovers novel biology.</title>
        <authorList>
            <person name="Wiegand S."/>
            <person name="Jogler M."/>
            <person name="Boedeker C."/>
            <person name="Pinto D."/>
            <person name="Vollmers J."/>
            <person name="Rivas-Marin E."/>
            <person name="Kohn T."/>
            <person name="Peeters S.H."/>
            <person name="Heuer A."/>
            <person name="Rast P."/>
            <person name="Oberbeckmann S."/>
            <person name="Bunk B."/>
            <person name="Jeske O."/>
            <person name="Meyerdierks A."/>
            <person name="Storesund J.E."/>
            <person name="Kallscheuer N."/>
            <person name="Luecker S."/>
            <person name="Lage O.M."/>
            <person name="Pohl T."/>
            <person name="Merkel B.J."/>
            <person name="Hornburger P."/>
            <person name="Mueller R.-W."/>
            <person name="Bruemmer F."/>
            <person name="Labrenz M."/>
            <person name="Spormann A.M."/>
            <person name="Op den Camp H."/>
            <person name="Overmann J."/>
            <person name="Amann R."/>
            <person name="Jetten M.S.M."/>
            <person name="Mascher T."/>
            <person name="Medema M.H."/>
            <person name="Devos D.P."/>
            <person name="Kaster A.-K."/>
            <person name="Ovreas L."/>
            <person name="Rohde M."/>
            <person name="Galperin M.Y."/>
            <person name="Jogler C."/>
        </authorList>
    </citation>
    <scope>NUCLEOTIDE SEQUENCE [LARGE SCALE GENOMIC DNA]</scope>
    <source>
        <strain evidence="20 21">ETA_A8</strain>
    </source>
</reference>
<dbReference type="GO" id="GO:0005524">
    <property type="term" value="F:ATP binding"/>
    <property type="evidence" value="ECO:0007669"/>
    <property type="project" value="UniProtKB-UniRule"/>
</dbReference>
<evidence type="ECO:0000256" key="5">
    <source>
        <dbReference type="ARBA" id="ARBA00022763"/>
    </source>
</evidence>
<evidence type="ECO:0000256" key="14">
    <source>
        <dbReference type="RuleBase" id="RU003587"/>
    </source>
</evidence>
<evidence type="ECO:0000256" key="7">
    <source>
        <dbReference type="ARBA" id="ARBA00022840"/>
    </source>
</evidence>
<dbReference type="AlphaFoldDB" id="A0A517YCQ9"/>
<accession>A0A517YCQ9</accession>
<dbReference type="Pfam" id="PF02151">
    <property type="entry name" value="UVR"/>
    <property type="match status" value="1"/>
</dbReference>
<dbReference type="InterPro" id="IPR006935">
    <property type="entry name" value="Helicase/UvrB_N"/>
</dbReference>
<keyword evidence="21" id="KW-1185">Reference proteome</keyword>
<proteinExistence type="inferred from homology"/>
<dbReference type="PROSITE" id="PS51194">
    <property type="entry name" value="HELICASE_CTER"/>
    <property type="match status" value="1"/>
</dbReference>
<keyword evidence="10 13" id="KW-0742">SOS response</keyword>
<evidence type="ECO:0000256" key="3">
    <source>
        <dbReference type="ARBA" id="ARBA00022490"/>
    </source>
</evidence>
<dbReference type="GO" id="GO:0003677">
    <property type="term" value="F:DNA binding"/>
    <property type="evidence" value="ECO:0007669"/>
    <property type="project" value="UniProtKB-UniRule"/>
</dbReference>
<dbReference type="InterPro" id="IPR014001">
    <property type="entry name" value="Helicase_ATP-bd"/>
</dbReference>
<evidence type="ECO:0000256" key="13">
    <source>
        <dbReference type="HAMAP-Rule" id="MF_00204"/>
    </source>
</evidence>
<feature type="binding site" evidence="13">
    <location>
        <begin position="93"/>
        <end position="100"/>
    </location>
    <ligand>
        <name>ATP</name>
        <dbReference type="ChEBI" id="CHEBI:30616"/>
    </ligand>
</feature>
<feature type="domain" description="UVR" evidence="17">
    <location>
        <begin position="675"/>
        <end position="710"/>
    </location>
</feature>
<dbReference type="Pfam" id="PF04851">
    <property type="entry name" value="ResIII"/>
    <property type="match status" value="1"/>
</dbReference>
<evidence type="ECO:0000256" key="6">
    <source>
        <dbReference type="ARBA" id="ARBA00022769"/>
    </source>
</evidence>
<comment type="domain">
    <text evidence="13">The beta-hairpin motif is involved in DNA binding.</text>
</comment>
<dbReference type="PANTHER" id="PTHR24029:SF0">
    <property type="entry name" value="UVRABC SYSTEM PROTEIN B"/>
    <property type="match status" value="1"/>
</dbReference>
<evidence type="ECO:0000313" key="21">
    <source>
        <dbReference type="Proteomes" id="UP000315017"/>
    </source>
</evidence>
<dbReference type="HAMAP" id="MF_00204">
    <property type="entry name" value="UvrB"/>
    <property type="match status" value="1"/>
</dbReference>
<name>A0A517YCQ9_9BACT</name>
<dbReference type="InterPro" id="IPR036876">
    <property type="entry name" value="UVR_dom_sf"/>
</dbReference>
<dbReference type="GO" id="GO:0009381">
    <property type="term" value="F:excinuclease ABC activity"/>
    <property type="evidence" value="ECO:0007669"/>
    <property type="project" value="UniProtKB-UniRule"/>
</dbReference>
<dbReference type="Pfam" id="PF12344">
    <property type="entry name" value="UvrB"/>
    <property type="match status" value="1"/>
</dbReference>
<evidence type="ECO:0000313" key="20">
    <source>
        <dbReference type="EMBL" id="QDU28023.1"/>
    </source>
</evidence>
<dbReference type="InterPro" id="IPR001943">
    <property type="entry name" value="UVR_dom"/>
</dbReference>
<evidence type="ECO:0000256" key="16">
    <source>
        <dbReference type="SAM" id="MobiDB-lite"/>
    </source>
</evidence>
<dbReference type="PROSITE" id="PS51192">
    <property type="entry name" value="HELICASE_ATP_BIND_1"/>
    <property type="match status" value="1"/>
</dbReference>
<dbReference type="PROSITE" id="PS50151">
    <property type="entry name" value="UVR"/>
    <property type="match status" value="1"/>
</dbReference>
<keyword evidence="8 13" id="KW-0267">Excision nuclease</keyword>
<feature type="region of interest" description="Disordered" evidence="16">
    <location>
        <begin position="710"/>
        <end position="745"/>
    </location>
</feature>
<dbReference type="KEGG" id="aagg:ETAA8_31150"/>
<feature type="compositionally biased region" description="Basic and acidic residues" evidence="16">
    <location>
        <begin position="711"/>
        <end position="720"/>
    </location>
</feature>
<gene>
    <name evidence="13 20" type="primary">uvrB</name>
    <name evidence="20" type="ORF">ETAA8_31150</name>
</gene>
<dbReference type="CDD" id="cd18790">
    <property type="entry name" value="SF2_C_UvrB"/>
    <property type="match status" value="1"/>
</dbReference>
<keyword evidence="6 13" id="KW-0228">DNA excision</keyword>
<feature type="domain" description="Helicase C-terminal" evidence="19">
    <location>
        <begin position="484"/>
        <end position="646"/>
    </location>
</feature>
<dbReference type="GO" id="GO:0005737">
    <property type="term" value="C:cytoplasm"/>
    <property type="evidence" value="ECO:0007669"/>
    <property type="project" value="UniProtKB-SubCell"/>
</dbReference>
<evidence type="ECO:0000256" key="1">
    <source>
        <dbReference type="ARBA" id="ARBA00004496"/>
    </source>
</evidence>
<keyword evidence="9 13" id="KW-0234">DNA repair</keyword>
<dbReference type="NCBIfam" id="NF003673">
    <property type="entry name" value="PRK05298.1"/>
    <property type="match status" value="1"/>
</dbReference>
<feature type="short sequence motif" description="Beta-hairpin" evidence="13">
    <location>
        <begin position="146"/>
        <end position="169"/>
    </location>
</feature>
<keyword evidence="3 13" id="KW-0963">Cytoplasm</keyword>
<evidence type="ECO:0000256" key="15">
    <source>
        <dbReference type="SAM" id="Coils"/>
    </source>
</evidence>
<sequence>MVLALIHSRSRLSAPTHFAICYVMARTALLPGESGHERELSEASWQRLPLQKGSASVGFRIHRPYEPAGDQPAAIEALTNGLKAGRRSQVLMGVTGSGKTFTMANVIENIQRPTLVISHNKTLAAQLYGEFKEFFPNNAVHYFVSYYDYYQPEAYIPQRDIYIEKDASINQELDRLRLATTSSLVSREDVIIVASVSCIYGLGSPQDYKAMMVGLTVGQVIDRDEMLKKLVDIQYDRNDISFERCKIRVRGDCVEVWPSYEEYAYRIEFWGDEVEKLSIINPTSGETISQHSQLVIYPAKHFVMAEDRIAAAIDAIKLELDERLNQLREQGKLLEAQRLSARTRFDLEMLQEVGHCPGIENYSRPLSGRPPGSTPDTLYEFFPKDYLLIIDESHVTIPQIRAMYNGDRARKSTLVEHGFRLPSALDNRPMKFEEWEQKINQVVFVSATPNDYELNATGGEVVEQIIRPTGLLDPIVEIQPARGQVPHLLEQVRERAAAGERVLVTALTKRLAEDLSAYLVEQKVACKWLHSELDAFERVELLRDLRQGHFDCLVGVNLLREGLDLPEVSLVAILDADKEGFLRSETSLIQTIGRAARNVNAKVILYADKMTESMRLAIDETRRRREIQEAYNLEHGITPETVKKNIRQGIEEAVSAHRKANEAIGRTDEAEIVTQEYLNELEAEMMAAAEAMEFERAAVLRDRITQMQDSIGEKVSDVKIEGPQSRGKRRGGKGGSRVPRPKKGV</sequence>
<dbReference type="GO" id="GO:0009380">
    <property type="term" value="C:excinuclease repair complex"/>
    <property type="evidence" value="ECO:0007669"/>
    <property type="project" value="InterPro"/>
</dbReference>
<evidence type="ECO:0000256" key="8">
    <source>
        <dbReference type="ARBA" id="ARBA00022881"/>
    </source>
</evidence>
<comment type="function">
    <text evidence="13">The UvrABC repair system catalyzes the recognition and processing of DNA lesions. A damage recognition complex composed of 2 UvrA and 2 UvrB subunits scans DNA for abnormalities. Upon binding of the UvrA(2)B(2) complex to a putative damaged site, the DNA wraps around one UvrB monomer. DNA wrap is dependent on ATP binding by UvrB and probably causes local melting of the DNA helix, facilitating insertion of UvrB beta-hairpin between the DNA strands. Then UvrB probes one DNA strand for the presence of a lesion. If a lesion is found the UvrA subunits dissociate and the UvrB-DNA preincision complex is formed. This complex is subsequently bound by UvrC and the second UvrB is released. If no lesion is found, the DNA wraps around the other UvrB subunit that will check the other stand for damage.</text>
</comment>
<dbReference type="InterPro" id="IPR004807">
    <property type="entry name" value="UvrB"/>
</dbReference>
<dbReference type="GO" id="GO:0009432">
    <property type="term" value="P:SOS response"/>
    <property type="evidence" value="ECO:0007669"/>
    <property type="project" value="UniProtKB-UniRule"/>
</dbReference>
<feature type="coiled-coil region" evidence="15">
    <location>
        <begin position="310"/>
        <end position="337"/>
    </location>
</feature>
<dbReference type="GO" id="GO:0006289">
    <property type="term" value="P:nucleotide-excision repair"/>
    <property type="evidence" value="ECO:0007669"/>
    <property type="project" value="UniProtKB-UniRule"/>
</dbReference>
<evidence type="ECO:0000259" key="17">
    <source>
        <dbReference type="PROSITE" id="PS50151"/>
    </source>
</evidence>
<dbReference type="Gene3D" id="4.10.860.10">
    <property type="entry name" value="UVR domain"/>
    <property type="match status" value="1"/>
</dbReference>
<dbReference type="SUPFAM" id="SSF52540">
    <property type="entry name" value="P-loop containing nucleoside triphosphate hydrolases"/>
    <property type="match status" value="2"/>
</dbReference>
<dbReference type="InterPro" id="IPR027417">
    <property type="entry name" value="P-loop_NTPase"/>
</dbReference>
<evidence type="ECO:0000256" key="10">
    <source>
        <dbReference type="ARBA" id="ARBA00023236"/>
    </source>
</evidence>
<comment type="subcellular location">
    <subcellularLocation>
        <location evidence="1 13 14">Cytoplasm</location>
    </subcellularLocation>
</comment>
<keyword evidence="7 13" id="KW-0067">ATP-binding</keyword>
<dbReference type="InterPro" id="IPR001650">
    <property type="entry name" value="Helicase_C-like"/>
</dbReference>
<keyword evidence="4 13" id="KW-0547">Nucleotide-binding</keyword>
<evidence type="ECO:0000259" key="18">
    <source>
        <dbReference type="PROSITE" id="PS51192"/>
    </source>
</evidence>
<dbReference type="InterPro" id="IPR024759">
    <property type="entry name" value="UvrB_YAD/RRR_dom"/>
</dbReference>
<dbReference type="EMBL" id="CP036274">
    <property type="protein sequence ID" value="QDU28023.1"/>
    <property type="molecule type" value="Genomic_DNA"/>
</dbReference>
<keyword evidence="15" id="KW-0175">Coiled coil</keyword>
<protein>
    <recommendedName>
        <fullName evidence="12 13">UvrABC system protein B</fullName>
        <shortName evidence="13">Protein UvrB</shortName>
    </recommendedName>
    <alternativeName>
        <fullName evidence="13">Excinuclease ABC subunit B</fullName>
    </alternativeName>
</protein>
<evidence type="ECO:0000256" key="2">
    <source>
        <dbReference type="ARBA" id="ARBA00008533"/>
    </source>
</evidence>
<dbReference type="InterPro" id="IPR041471">
    <property type="entry name" value="UvrB_inter"/>
</dbReference>
<dbReference type="Proteomes" id="UP000315017">
    <property type="component" value="Chromosome"/>
</dbReference>
<evidence type="ECO:0000256" key="4">
    <source>
        <dbReference type="ARBA" id="ARBA00022741"/>
    </source>
</evidence>
<dbReference type="SMART" id="SM00490">
    <property type="entry name" value="HELICc"/>
    <property type="match status" value="1"/>
</dbReference>
<keyword evidence="5 13" id="KW-0227">DNA damage</keyword>
<dbReference type="NCBIfam" id="TIGR00631">
    <property type="entry name" value="uvrb"/>
    <property type="match status" value="1"/>
</dbReference>
<evidence type="ECO:0000256" key="12">
    <source>
        <dbReference type="ARBA" id="ARBA00029504"/>
    </source>
</evidence>
<comment type="subunit">
    <text evidence="11 13 14">Forms a heterotetramer with UvrA during the search for lesions. Interacts with UvrC in an incision complex.</text>
</comment>
<dbReference type="Pfam" id="PF00271">
    <property type="entry name" value="Helicase_C"/>
    <property type="match status" value="1"/>
</dbReference>